<gene>
    <name evidence="1" type="ORF">L6452_01848</name>
</gene>
<dbReference type="EMBL" id="CM042047">
    <property type="protein sequence ID" value="KAI3770707.1"/>
    <property type="molecule type" value="Genomic_DNA"/>
</dbReference>
<reference evidence="2" key="1">
    <citation type="journal article" date="2022" name="Mol. Ecol. Resour.">
        <title>The genomes of chicory, endive, great burdock and yacon provide insights into Asteraceae palaeo-polyploidization history and plant inulin production.</title>
        <authorList>
            <person name="Fan W."/>
            <person name="Wang S."/>
            <person name="Wang H."/>
            <person name="Wang A."/>
            <person name="Jiang F."/>
            <person name="Liu H."/>
            <person name="Zhao H."/>
            <person name="Xu D."/>
            <person name="Zhang Y."/>
        </authorList>
    </citation>
    <scope>NUCLEOTIDE SEQUENCE [LARGE SCALE GENOMIC DNA]</scope>
    <source>
        <strain evidence="2">cv. Niubang</strain>
    </source>
</reference>
<sequence length="82" mass="9603">MLAEKRGHWILRERRGMELLVLIFASRFVTPSILSVLSLLSILSVNTHQKLPFLLCRSAASSPLPLLPHRYNYLRKGKQFWW</sequence>
<comment type="caution">
    <text evidence="1">The sequence shown here is derived from an EMBL/GenBank/DDBJ whole genome shotgun (WGS) entry which is preliminary data.</text>
</comment>
<evidence type="ECO:0000313" key="2">
    <source>
        <dbReference type="Proteomes" id="UP001055879"/>
    </source>
</evidence>
<evidence type="ECO:0000313" key="1">
    <source>
        <dbReference type="EMBL" id="KAI3770707.1"/>
    </source>
</evidence>
<organism evidence="1 2">
    <name type="scientific">Arctium lappa</name>
    <name type="common">Greater burdock</name>
    <name type="synonym">Lappa major</name>
    <dbReference type="NCBI Taxonomy" id="4217"/>
    <lineage>
        <taxon>Eukaryota</taxon>
        <taxon>Viridiplantae</taxon>
        <taxon>Streptophyta</taxon>
        <taxon>Embryophyta</taxon>
        <taxon>Tracheophyta</taxon>
        <taxon>Spermatophyta</taxon>
        <taxon>Magnoliopsida</taxon>
        <taxon>eudicotyledons</taxon>
        <taxon>Gunneridae</taxon>
        <taxon>Pentapetalae</taxon>
        <taxon>asterids</taxon>
        <taxon>campanulids</taxon>
        <taxon>Asterales</taxon>
        <taxon>Asteraceae</taxon>
        <taxon>Carduoideae</taxon>
        <taxon>Cardueae</taxon>
        <taxon>Arctiinae</taxon>
        <taxon>Arctium</taxon>
    </lineage>
</organism>
<proteinExistence type="predicted"/>
<protein>
    <submittedName>
        <fullName evidence="1">Uncharacterized protein</fullName>
    </submittedName>
</protein>
<name>A0ACB9FI10_ARCLA</name>
<reference evidence="1 2" key="2">
    <citation type="journal article" date="2022" name="Mol. Ecol. Resour.">
        <title>The genomes of chicory, endive, great burdock and yacon provide insights into Asteraceae paleo-polyploidization history and plant inulin production.</title>
        <authorList>
            <person name="Fan W."/>
            <person name="Wang S."/>
            <person name="Wang H."/>
            <person name="Wang A."/>
            <person name="Jiang F."/>
            <person name="Liu H."/>
            <person name="Zhao H."/>
            <person name="Xu D."/>
            <person name="Zhang Y."/>
        </authorList>
    </citation>
    <scope>NUCLEOTIDE SEQUENCE [LARGE SCALE GENOMIC DNA]</scope>
    <source>
        <strain evidence="2">cv. Niubang</strain>
    </source>
</reference>
<keyword evidence="2" id="KW-1185">Reference proteome</keyword>
<accession>A0ACB9FI10</accession>
<dbReference type="Proteomes" id="UP001055879">
    <property type="component" value="Linkage Group LG01"/>
</dbReference>